<dbReference type="InterPro" id="IPR035992">
    <property type="entry name" value="Ricin_B-like_lectins"/>
</dbReference>
<accession>A0A9N9A987</accession>
<dbReference type="Gene3D" id="2.60.40.150">
    <property type="entry name" value="C2 domain"/>
    <property type="match status" value="1"/>
</dbReference>
<dbReference type="PANTHER" id="PTHR46980:SF2">
    <property type="entry name" value="TRICALBIN-1-RELATED"/>
    <property type="match status" value="1"/>
</dbReference>
<dbReference type="InterPro" id="IPR052455">
    <property type="entry name" value="Tricalbin_domain"/>
</dbReference>
<proteinExistence type="predicted"/>
<dbReference type="InterPro" id="IPR000008">
    <property type="entry name" value="C2_dom"/>
</dbReference>
<evidence type="ECO:0000259" key="2">
    <source>
        <dbReference type="PROSITE" id="PS50004"/>
    </source>
</evidence>
<name>A0A9N9A987_9GLOM</name>
<dbReference type="Proteomes" id="UP000789405">
    <property type="component" value="Unassembled WGS sequence"/>
</dbReference>
<dbReference type="SUPFAM" id="SSF50370">
    <property type="entry name" value="Ricin B-like lectins"/>
    <property type="match status" value="1"/>
</dbReference>
<dbReference type="PROSITE" id="PS50004">
    <property type="entry name" value="C2"/>
    <property type="match status" value="1"/>
</dbReference>
<evidence type="ECO:0000313" key="4">
    <source>
        <dbReference type="Proteomes" id="UP000789405"/>
    </source>
</evidence>
<dbReference type="SUPFAM" id="SSF49562">
    <property type="entry name" value="C2 domain (Calcium/lipid-binding domain, CaLB)"/>
    <property type="match status" value="1"/>
</dbReference>
<dbReference type="Gene3D" id="2.80.10.50">
    <property type="match status" value="1"/>
</dbReference>
<feature type="compositionally biased region" description="Acidic residues" evidence="1">
    <location>
        <begin position="1692"/>
        <end position="1710"/>
    </location>
</feature>
<evidence type="ECO:0000313" key="3">
    <source>
        <dbReference type="EMBL" id="CAG8522046.1"/>
    </source>
</evidence>
<organism evidence="3 4">
    <name type="scientific">Dentiscutata erythropus</name>
    <dbReference type="NCBI Taxonomy" id="1348616"/>
    <lineage>
        <taxon>Eukaryota</taxon>
        <taxon>Fungi</taxon>
        <taxon>Fungi incertae sedis</taxon>
        <taxon>Mucoromycota</taxon>
        <taxon>Glomeromycotina</taxon>
        <taxon>Glomeromycetes</taxon>
        <taxon>Diversisporales</taxon>
        <taxon>Gigasporaceae</taxon>
        <taxon>Dentiscutata</taxon>
    </lineage>
</organism>
<dbReference type="Pfam" id="PF00168">
    <property type="entry name" value="C2"/>
    <property type="match status" value="1"/>
</dbReference>
<evidence type="ECO:0000256" key="1">
    <source>
        <dbReference type="SAM" id="MobiDB-lite"/>
    </source>
</evidence>
<gene>
    <name evidence="3" type="ORF">DERYTH_LOCUS3920</name>
</gene>
<dbReference type="EMBL" id="CAJVPY010001443">
    <property type="protein sequence ID" value="CAG8522046.1"/>
    <property type="molecule type" value="Genomic_DNA"/>
</dbReference>
<comment type="caution">
    <text evidence="3">The sequence shown here is derived from an EMBL/GenBank/DDBJ whole genome shotgun (WGS) entry which is preliminary data.</text>
</comment>
<keyword evidence="4" id="KW-1185">Reference proteome</keyword>
<protein>
    <submittedName>
        <fullName evidence="3">3593_t:CDS:1</fullName>
    </submittedName>
</protein>
<dbReference type="InterPro" id="IPR035892">
    <property type="entry name" value="C2_domain_sf"/>
</dbReference>
<reference evidence="3" key="1">
    <citation type="submission" date="2021-06" db="EMBL/GenBank/DDBJ databases">
        <authorList>
            <person name="Kallberg Y."/>
            <person name="Tangrot J."/>
            <person name="Rosling A."/>
        </authorList>
    </citation>
    <scope>NUCLEOTIDE SEQUENCE</scope>
    <source>
        <strain evidence="3">MA453B</strain>
    </source>
</reference>
<feature type="non-terminal residue" evidence="3">
    <location>
        <position position="1"/>
    </location>
</feature>
<dbReference type="SMART" id="SM00239">
    <property type="entry name" value="C2"/>
    <property type="match status" value="1"/>
</dbReference>
<dbReference type="PANTHER" id="PTHR46980">
    <property type="entry name" value="TRICALBIN-1-RELATED"/>
    <property type="match status" value="1"/>
</dbReference>
<sequence>MDKDFSCNYCHQKVIGCIEKLCRTNTLSNKPYLSCGNEDIDKFIQDTKSNKKHCDDFIEWIPHSDIEINSPIVHVEGGHAKIFIGKWKLLTHDDNKLVYVDVVLKVLKESKNFDPKFLNEFKIHHQCLGTCAVPFYGLTTRPEMEGPDSSLLIQEYEELYEIIIRDPVQPLRVTPNYTPQKAFWDPFSESAENIPSDENTAENKNDITNVSQCQFPSGDFYIKLETSPPRSPSLVVDIERGFLGTKVIVAQQKSDAEHDSYQLWCYEDGFLVNKQADLCLEAETVKARGRLILNHRRSTGQTTNQKWILTSERRIALQSQPKFVLRVKRKNIVLADSTSKSFKNIQFTTLPFHPGEKFIGVVKLELVSAVGLKNVDSFLAGVSDPYVRILHADNNKDIIAQTKVIDNNLNPVWNEVHYLPVKIIGEKFILEVMDFNTVIKHKPLGNCQLDTCELIKEGTPNGIDVWSNLSIQGRIHYKANYFPLEPLPTPTPDFLANIKEKPFGHSEFCVLVTLQAPNGGIPPSDTLANLFGFEFQKDLLNLYKSQCGEERNFKINPTVWTTSMVLWFLRFLLKDCKSEWDSFCEHAEHYISKEINDIAIERTVIAIAKRAVHERFKIPIVIAKKPKVKSFFGSIYKKAAKLSDPIENALTFDKNKHDEHEKAEALIIVGESATPEKFKEIVSGQKDDGSIELSDSICNELDAPKEEIITTIQKKIKNSKLKSPKHSSSLGTAISISYLKNAAPQHESLWKDKYDKAREYLSKKIGDANAEKELLDLADNYVIENSIKKVIKDKKRNAISKVRKSTTSEKCNDVVSKQKDDGSFEISETVCEEIDVSIVDVVPTAKKYTQNKKLRSPQSEPWWKTALILSYLKIAAPHHKKLWEDKCNKARKYLSKQIGDAAAEKELLDCTDMYVVDNVTKKVEKDHKKDAAIIIVQEAASPEKHQEIVSKQNDDGSIELDDSVCKELVVPKEDIIATIQKNITNRKLRVPQLPSLLSTAVNLSYLKNAASQYEGKWGDKYNKARKYLSKQIGDKNAEEELIKCADEYVVDKLTDKVIEEKKQDVIDLKKAHEYLSNQIRDTTAEKEILDCTDKDVVDNATEKFEKDHKKDVAITIVQESASPEKCEEIVSKQKDDGSIKLDDSICNELDTSKEEIIITIQKKVKDSKLKSPEYSLSLATAINISYLKNVASHHEGLWKDKYNKAREYLSRQIGDKNAEEDLIKCADEYIIDKVINKVIEEKKWDVIDLKKDEIPKSEKPKDFFEVARKLGDQVERALTFNKDKLDDHEKAEALIIVEEAVTPEKCKEIISNQKDDGSIELGDSVCNELDTPKEEIITTIQKNIKNDKLKSPEHSLSLATAINLAYLNKAVPHHEGLWRDKYNKAREYLSKQIGDKNAEEELIKCVDDYVIENAIKKVIKDKKRHAVVTVQNSTTPEKCSDAVSKQNDDGSFEISETICEDIDVPITEVVTTAKKDTQNEKLKSPESELWWKTALTLSYLKFAAPNHENLWKDKYDKARDYLSKQIGNPAAEKELLECTDKYVVDNVTKKVEKNHKKAAALPLVQDAASPEKCEEIELDDSVCKELDAHKEDNIIIVTKKKYQLHKVSNTLVTAISPSDLKNAASQYEDGWGYTYNKTREYFSKKIRNEDTEKVLLECADKDVVDNVTKKIVQEVASPGKCNNSVPKQKDDDSIELDDSFSSSSEEEEEPEKQIEYEKVNKDKRYVTQKYTFTPE</sequence>
<feature type="region of interest" description="Disordered" evidence="1">
    <location>
        <begin position="1678"/>
        <end position="1719"/>
    </location>
</feature>
<feature type="domain" description="C2" evidence="2">
    <location>
        <begin position="341"/>
        <end position="467"/>
    </location>
</feature>
<dbReference type="OrthoDB" id="1029639at2759"/>